<organism evidence="3 4">
    <name type="scientific">Aureimonas populi</name>
    <dbReference type="NCBI Taxonomy" id="1701758"/>
    <lineage>
        <taxon>Bacteria</taxon>
        <taxon>Pseudomonadati</taxon>
        <taxon>Pseudomonadota</taxon>
        <taxon>Alphaproteobacteria</taxon>
        <taxon>Hyphomicrobiales</taxon>
        <taxon>Aurantimonadaceae</taxon>
        <taxon>Aureimonas</taxon>
    </lineage>
</organism>
<keyword evidence="2" id="KW-0732">Signal</keyword>
<name>A0ABW5CLA7_9HYPH</name>
<feature type="signal peptide" evidence="2">
    <location>
        <begin position="1"/>
        <end position="22"/>
    </location>
</feature>
<accession>A0ABW5CLA7</accession>
<dbReference type="EMBL" id="JBHUIJ010000009">
    <property type="protein sequence ID" value="MFD2237491.1"/>
    <property type="molecule type" value="Genomic_DNA"/>
</dbReference>
<reference evidence="4" key="1">
    <citation type="journal article" date="2019" name="Int. J. Syst. Evol. Microbiol.">
        <title>The Global Catalogue of Microorganisms (GCM) 10K type strain sequencing project: providing services to taxonomists for standard genome sequencing and annotation.</title>
        <authorList>
            <consortium name="The Broad Institute Genomics Platform"/>
            <consortium name="The Broad Institute Genome Sequencing Center for Infectious Disease"/>
            <person name="Wu L."/>
            <person name="Ma J."/>
        </authorList>
    </citation>
    <scope>NUCLEOTIDE SEQUENCE [LARGE SCALE GENOMIC DNA]</scope>
    <source>
        <strain evidence="4">ZS-35-S2</strain>
    </source>
</reference>
<sequence length="161" mass="15573">MPSPLLRTTFVALMLSAGAVLAQTPTSPGNVTAPPTPEPFGGNVNESDSPPVPASAGAQPAAPRPGCEAEEGESSSETEPVEGASSGTAPGGSGSSGWTGGLGGSDIGTSQSETSPDSVQRGEHPQVAGGLDPISGETATTGPASPPPVADEPQEDATDPC</sequence>
<feature type="region of interest" description="Disordered" evidence="1">
    <location>
        <begin position="23"/>
        <end position="161"/>
    </location>
</feature>
<keyword evidence="4" id="KW-1185">Reference proteome</keyword>
<gene>
    <name evidence="3" type="ORF">ACFSKQ_08440</name>
</gene>
<comment type="caution">
    <text evidence="3">The sequence shown here is derived from an EMBL/GenBank/DDBJ whole genome shotgun (WGS) entry which is preliminary data.</text>
</comment>
<feature type="compositionally biased region" description="Acidic residues" evidence="1">
    <location>
        <begin position="152"/>
        <end position="161"/>
    </location>
</feature>
<feature type="compositionally biased region" description="Acidic residues" evidence="1">
    <location>
        <begin position="68"/>
        <end position="80"/>
    </location>
</feature>
<proteinExistence type="predicted"/>
<dbReference type="RefSeq" id="WP_377946392.1">
    <property type="nucleotide sequence ID" value="NZ_JBHUIJ010000009.1"/>
</dbReference>
<dbReference type="Proteomes" id="UP001597371">
    <property type="component" value="Unassembled WGS sequence"/>
</dbReference>
<evidence type="ECO:0000256" key="2">
    <source>
        <dbReference type="SAM" id="SignalP"/>
    </source>
</evidence>
<evidence type="ECO:0000256" key="1">
    <source>
        <dbReference type="SAM" id="MobiDB-lite"/>
    </source>
</evidence>
<feature type="chain" id="PRO_5045733358" evidence="2">
    <location>
        <begin position="23"/>
        <end position="161"/>
    </location>
</feature>
<feature type="compositionally biased region" description="Gly residues" evidence="1">
    <location>
        <begin position="89"/>
        <end position="106"/>
    </location>
</feature>
<protein>
    <submittedName>
        <fullName evidence="3">Uncharacterized protein</fullName>
    </submittedName>
</protein>
<evidence type="ECO:0000313" key="4">
    <source>
        <dbReference type="Proteomes" id="UP001597371"/>
    </source>
</evidence>
<evidence type="ECO:0000313" key="3">
    <source>
        <dbReference type="EMBL" id="MFD2237491.1"/>
    </source>
</evidence>